<dbReference type="InterPro" id="IPR052260">
    <property type="entry name" value="Autophagy_Rcpt_SigReg"/>
</dbReference>
<feature type="compositionally biased region" description="Polar residues" evidence="5">
    <location>
        <begin position="161"/>
        <end position="174"/>
    </location>
</feature>
<name>A0AAW0CEC0_9AGAR</name>
<evidence type="ECO:0000313" key="7">
    <source>
        <dbReference type="EMBL" id="KAK7037398.1"/>
    </source>
</evidence>
<dbReference type="Proteomes" id="UP001383192">
    <property type="component" value="Unassembled WGS sequence"/>
</dbReference>
<dbReference type="InterPro" id="IPR055936">
    <property type="entry name" value="DUF7514"/>
</dbReference>
<dbReference type="InterPro" id="IPR043145">
    <property type="entry name" value="Znf_ZZ_sf"/>
</dbReference>
<protein>
    <recommendedName>
        <fullName evidence="6">ZZ-type domain-containing protein</fullName>
    </recommendedName>
</protein>
<comment type="caution">
    <text evidence="7">The sequence shown here is derived from an EMBL/GenBank/DDBJ whole genome shotgun (WGS) entry which is preliminary data.</text>
</comment>
<feature type="compositionally biased region" description="Pro residues" evidence="5">
    <location>
        <begin position="132"/>
        <end position="149"/>
    </location>
</feature>
<evidence type="ECO:0000256" key="3">
    <source>
        <dbReference type="ARBA" id="ARBA00022833"/>
    </source>
</evidence>
<proteinExistence type="predicted"/>
<dbReference type="SMART" id="SM00291">
    <property type="entry name" value="ZnF_ZZ"/>
    <property type="match status" value="1"/>
</dbReference>
<dbReference type="PRINTS" id="PR01217">
    <property type="entry name" value="PRICHEXTENSN"/>
</dbReference>
<dbReference type="InterPro" id="IPR000433">
    <property type="entry name" value="Znf_ZZ"/>
</dbReference>
<organism evidence="7 8">
    <name type="scientific">Paramarasmius palmivorus</name>
    <dbReference type="NCBI Taxonomy" id="297713"/>
    <lineage>
        <taxon>Eukaryota</taxon>
        <taxon>Fungi</taxon>
        <taxon>Dikarya</taxon>
        <taxon>Basidiomycota</taxon>
        <taxon>Agaricomycotina</taxon>
        <taxon>Agaricomycetes</taxon>
        <taxon>Agaricomycetidae</taxon>
        <taxon>Agaricales</taxon>
        <taxon>Marasmiineae</taxon>
        <taxon>Marasmiaceae</taxon>
        <taxon>Paramarasmius</taxon>
    </lineage>
</organism>
<keyword evidence="2 4" id="KW-0863">Zinc-finger</keyword>
<feature type="domain" description="ZZ-type" evidence="6">
    <location>
        <begin position="3"/>
        <end position="60"/>
    </location>
</feature>
<evidence type="ECO:0000256" key="4">
    <source>
        <dbReference type="PROSITE-ProRule" id="PRU00228"/>
    </source>
</evidence>
<feature type="region of interest" description="Disordered" evidence="5">
    <location>
        <begin position="78"/>
        <end position="179"/>
    </location>
</feature>
<dbReference type="Pfam" id="PF00569">
    <property type="entry name" value="ZZ"/>
    <property type="match status" value="1"/>
</dbReference>
<gene>
    <name evidence="7" type="ORF">VNI00_011148</name>
</gene>
<sequence>MAPATFNCDSCGQPIPPQNPRIHCHTCSDYDLCANCTLAERFTGTHTVQHSFTIFKRSGGSGENPVVSQSVSIAFHPASPSASRPVPPPIPRRPSVQATSPPPQAQQTRVPPPLPPRQGSTSNRNSQHSPPTSSPTGPPPTPPPQPRPSPTHSSTLPNSPPTESRPTPQRSETLPPSFEDAATAWGPFFHDDMTPTVIFNDLLNAVFSYLDARNTGYLLPEVYSRFLDDQGYLTHENVWKNNYKPESTLGIPREYRADLEFKKVLDLFSIDHVIQQRPKSTVTPCTSTLTSQFSAFGLSYTPSPMNSMISSEGRMPVLTRRGFIDVTCIEVLCDPGKHWGNWSRILRQYTTGPMARFREWGELPRNVLPEGPDPRTLARAKSASEFAKYKAQEELDATKAYTNLAAQGRRQALELTGDYRYEYRYY</sequence>
<evidence type="ECO:0000256" key="5">
    <source>
        <dbReference type="SAM" id="MobiDB-lite"/>
    </source>
</evidence>
<evidence type="ECO:0000256" key="2">
    <source>
        <dbReference type="ARBA" id="ARBA00022771"/>
    </source>
</evidence>
<feature type="compositionally biased region" description="Pro residues" evidence="5">
    <location>
        <begin position="100"/>
        <end position="116"/>
    </location>
</feature>
<dbReference type="AlphaFoldDB" id="A0AAW0CEC0"/>
<dbReference type="Gene3D" id="3.30.60.90">
    <property type="match status" value="1"/>
</dbReference>
<keyword evidence="3" id="KW-0862">Zinc</keyword>
<keyword evidence="8" id="KW-1185">Reference proteome</keyword>
<dbReference type="EMBL" id="JAYKXP010000047">
    <property type="protein sequence ID" value="KAK7037398.1"/>
    <property type="molecule type" value="Genomic_DNA"/>
</dbReference>
<dbReference type="Pfam" id="PF24355">
    <property type="entry name" value="DUF7514"/>
    <property type="match status" value="1"/>
</dbReference>
<reference evidence="7 8" key="1">
    <citation type="submission" date="2024-01" db="EMBL/GenBank/DDBJ databases">
        <title>A draft genome for a cacao thread blight-causing isolate of Paramarasmius palmivorus.</title>
        <authorList>
            <person name="Baruah I.K."/>
            <person name="Bukari Y."/>
            <person name="Amoako-Attah I."/>
            <person name="Meinhardt L.W."/>
            <person name="Bailey B.A."/>
            <person name="Cohen S.P."/>
        </authorList>
    </citation>
    <scope>NUCLEOTIDE SEQUENCE [LARGE SCALE GENOMIC DNA]</scope>
    <source>
        <strain evidence="7 8">GH-12</strain>
    </source>
</reference>
<dbReference type="PANTHER" id="PTHR15090:SF8">
    <property type="entry name" value="ZZ-TYPE ZINC FINGER-CONTAINING PROTEIN"/>
    <property type="match status" value="1"/>
</dbReference>
<dbReference type="PANTHER" id="PTHR15090">
    <property type="entry name" value="SEQUESTOSOME 1-RELATED"/>
    <property type="match status" value="1"/>
</dbReference>
<dbReference type="CDD" id="cd02249">
    <property type="entry name" value="ZZ"/>
    <property type="match status" value="1"/>
</dbReference>
<evidence type="ECO:0000313" key="8">
    <source>
        <dbReference type="Proteomes" id="UP001383192"/>
    </source>
</evidence>
<evidence type="ECO:0000259" key="6">
    <source>
        <dbReference type="PROSITE" id="PS50135"/>
    </source>
</evidence>
<dbReference type="PROSITE" id="PS50135">
    <property type="entry name" value="ZF_ZZ_2"/>
    <property type="match status" value="1"/>
</dbReference>
<dbReference type="GO" id="GO:0008270">
    <property type="term" value="F:zinc ion binding"/>
    <property type="evidence" value="ECO:0007669"/>
    <property type="project" value="UniProtKB-KW"/>
</dbReference>
<accession>A0AAW0CEC0</accession>
<keyword evidence="1" id="KW-0479">Metal-binding</keyword>
<dbReference type="SUPFAM" id="SSF57850">
    <property type="entry name" value="RING/U-box"/>
    <property type="match status" value="1"/>
</dbReference>
<evidence type="ECO:0000256" key="1">
    <source>
        <dbReference type="ARBA" id="ARBA00022723"/>
    </source>
</evidence>